<reference evidence="9 10" key="1">
    <citation type="submission" date="2017-01" db="EMBL/GenBank/DDBJ databases">
        <title>Genome analysis of Paenibacillus selenitrireducens ES3-24.</title>
        <authorList>
            <person name="Xu D."/>
            <person name="Yao R."/>
            <person name="Zheng S."/>
        </authorList>
    </citation>
    <scope>NUCLEOTIDE SEQUENCE [LARGE SCALE GENOMIC DNA]</scope>
    <source>
        <strain evidence="9 10">ES3-24</strain>
    </source>
</reference>
<dbReference type="EMBL" id="MSZX01000008">
    <property type="protein sequence ID" value="OPA75803.1"/>
    <property type="molecule type" value="Genomic_DNA"/>
</dbReference>
<keyword evidence="4 7" id="KW-0479">Metal-binding</keyword>
<dbReference type="GO" id="GO:0006020">
    <property type="term" value="P:inositol metabolic process"/>
    <property type="evidence" value="ECO:0007669"/>
    <property type="project" value="TreeGrafter"/>
</dbReference>
<dbReference type="PROSITE" id="PS00629">
    <property type="entry name" value="IMP_1"/>
    <property type="match status" value="1"/>
</dbReference>
<dbReference type="InterPro" id="IPR020550">
    <property type="entry name" value="Inositol_monophosphatase_CS"/>
</dbReference>
<feature type="binding site" evidence="7">
    <location>
        <position position="235"/>
    </location>
    <ligand>
        <name>Mg(2+)</name>
        <dbReference type="ChEBI" id="CHEBI:18420"/>
        <label>1</label>
        <note>catalytic</note>
    </ligand>
</feature>
<keyword evidence="5 8" id="KW-0378">Hydrolase</keyword>
<gene>
    <name evidence="9" type="ORF">BVG16_19540</name>
</gene>
<accession>A0A1T2X889</accession>
<dbReference type="STRING" id="1324314.BVG16_19540"/>
<protein>
    <recommendedName>
        <fullName evidence="8">Inositol-1-monophosphatase</fullName>
        <ecNumber evidence="8">3.1.3.25</ecNumber>
    </recommendedName>
</protein>
<dbReference type="Gene3D" id="3.30.540.10">
    <property type="entry name" value="Fructose-1,6-Bisphosphatase, subunit A, domain 1"/>
    <property type="match status" value="1"/>
</dbReference>
<dbReference type="Gene3D" id="3.40.190.80">
    <property type="match status" value="1"/>
</dbReference>
<evidence type="ECO:0000256" key="6">
    <source>
        <dbReference type="ARBA" id="ARBA00022842"/>
    </source>
</evidence>
<keyword evidence="10" id="KW-1185">Reference proteome</keyword>
<dbReference type="GO" id="GO:0007165">
    <property type="term" value="P:signal transduction"/>
    <property type="evidence" value="ECO:0007669"/>
    <property type="project" value="TreeGrafter"/>
</dbReference>
<name>A0A1T2X889_9BACL</name>
<dbReference type="InterPro" id="IPR022337">
    <property type="entry name" value="Inositol_monophosphatase_SuhB"/>
</dbReference>
<keyword evidence="6 7" id="KW-0460">Magnesium</keyword>
<proteinExistence type="inferred from homology"/>
<evidence type="ECO:0000313" key="9">
    <source>
        <dbReference type="EMBL" id="OPA75803.1"/>
    </source>
</evidence>
<sequence length="290" mass="31277">MNQTNPNQEPYIVSSKSFTAVAINCAAKAGEWIKSKLGSYEKLDIKVSTHDLVTEVDKGAEKLIRRLILTHFPDHAFLGEESTGIGAAAAASALHDVEESEYLWIVDPIDGTTNYVHGLPLYSVSIALAHKGEIIVGVIYDPSRDELYVAEKGKGAYVHGVPMKVSKEQKLEDSLIATGFPTEQTVLLPLNLAGIQAVAPRVRNIRTIGSAALSLAYVATGRLSGFWELNLNAWDLAAGMLLIQESGGRVTDTAGNPYHLGVRNVIATNGHIHDELHTVLEQANVTGMDL</sequence>
<dbReference type="PANTHER" id="PTHR20854:SF4">
    <property type="entry name" value="INOSITOL-1-MONOPHOSPHATASE-RELATED"/>
    <property type="match status" value="1"/>
</dbReference>
<feature type="binding site" evidence="7">
    <location>
        <position position="109"/>
    </location>
    <ligand>
        <name>Mg(2+)</name>
        <dbReference type="ChEBI" id="CHEBI:18420"/>
        <label>1</label>
        <note>catalytic</note>
    </ligand>
</feature>
<feature type="binding site" evidence="7">
    <location>
        <position position="107"/>
    </location>
    <ligand>
        <name>Mg(2+)</name>
        <dbReference type="ChEBI" id="CHEBI:18420"/>
        <label>1</label>
        <note>catalytic</note>
    </ligand>
</feature>
<dbReference type="InterPro" id="IPR033942">
    <property type="entry name" value="IMPase"/>
</dbReference>
<comment type="similarity">
    <text evidence="3 8">Belongs to the inositol monophosphatase superfamily.</text>
</comment>
<dbReference type="SUPFAM" id="SSF56655">
    <property type="entry name" value="Carbohydrate phosphatase"/>
    <property type="match status" value="1"/>
</dbReference>
<feature type="binding site" evidence="7">
    <location>
        <position position="110"/>
    </location>
    <ligand>
        <name>Mg(2+)</name>
        <dbReference type="ChEBI" id="CHEBI:18420"/>
        <label>1</label>
        <note>catalytic</note>
    </ligand>
</feature>
<dbReference type="FunFam" id="3.30.540.10:FF:000003">
    <property type="entry name" value="Inositol-1-monophosphatase"/>
    <property type="match status" value="1"/>
</dbReference>
<comment type="catalytic activity">
    <reaction evidence="1 8">
        <text>a myo-inositol phosphate + H2O = myo-inositol + phosphate</text>
        <dbReference type="Rhea" id="RHEA:24056"/>
        <dbReference type="ChEBI" id="CHEBI:15377"/>
        <dbReference type="ChEBI" id="CHEBI:17268"/>
        <dbReference type="ChEBI" id="CHEBI:43474"/>
        <dbReference type="ChEBI" id="CHEBI:84139"/>
        <dbReference type="EC" id="3.1.3.25"/>
    </reaction>
</comment>
<dbReference type="CDD" id="cd01639">
    <property type="entry name" value="IMPase"/>
    <property type="match status" value="1"/>
</dbReference>
<dbReference type="GO" id="GO:0046872">
    <property type="term" value="F:metal ion binding"/>
    <property type="evidence" value="ECO:0007669"/>
    <property type="project" value="UniProtKB-KW"/>
</dbReference>
<evidence type="ECO:0000256" key="8">
    <source>
        <dbReference type="RuleBase" id="RU364068"/>
    </source>
</evidence>
<dbReference type="InterPro" id="IPR020583">
    <property type="entry name" value="Inositol_monoP_metal-BS"/>
</dbReference>
<feature type="binding site" evidence="7">
    <location>
        <position position="80"/>
    </location>
    <ligand>
        <name>Mg(2+)</name>
        <dbReference type="ChEBI" id="CHEBI:18420"/>
        <label>1</label>
        <note>catalytic</note>
    </ligand>
</feature>
<dbReference type="PANTHER" id="PTHR20854">
    <property type="entry name" value="INOSITOL MONOPHOSPHATASE"/>
    <property type="match status" value="1"/>
</dbReference>
<evidence type="ECO:0000313" key="10">
    <source>
        <dbReference type="Proteomes" id="UP000190188"/>
    </source>
</evidence>
<dbReference type="InterPro" id="IPR000760">
    <property type="entry name" value="Inositol_monophosphatase-like"/>
</dbReference>
<evidence type="ECO:0000256" key="3">
    <source>
        <dbReference type="ARBA" id="ARBA00009759"/>
    </source>
</evidence>
<comment type="cofactor">
    <cofactor evidence="2 7 8">
        <name>Mg(2+)</name>
        <dbReference type="ChEBI" id="CHEBI:18420"/>
    </cofactor>
</comment>
<evidence type="ECO:0000256" key="7">
    <source>
        <dbReference type="PIRSR" id="PIRSR600760-2"/>
    </source>
</evidence>
<organism evidence="9 10">
    <name type="scientific">Paenibacillus selenitireducens</name>
    <dbReference type="NCBI Taxonomy" id="1324314"/>
    <lineage>
        <taxon>Bacteria</taxon>
        <taxon>Bacillati</taxon>
        <taxon>Bacillota</taxon>
        <taxon>Bacilli</taxon>
        <taxon>Bacillales</taxon>
        <taxon>Paenibacillaceae</taxon>
        <taxon>Paenibacillus</taxon>
    </lineage>
</organism>
<evidence type="ECO:0000256" key="4">
    <source>
        <dbReference type="ARBA" id="ARBA00022723"/>
    </source>
</evidence>
<dbReference type="PRINTS" id="PR00377">
    <property type="entry name" value="IMPHPHTASES"/>
</dbReference>
<dbReference type="Proteomes" id="UP000190188">
    <property type="component" value="Unassembled WGS sequence"/>
</dbReference>
<dbReference type="PRINTS" id="PR01959">
    <property type="entry name" value="SBIMPHPHTASE"/>
</dbReference>
<dbReference type="GO" id="GO:0008934">
    <property type="term" value="F:inositol monophosphate 1-phosphatase activity"/>
    <property type="evidence" value="ECO:0007669"/>
    <property type="project" value="InterPro"/>
</dbReference>
<comment type="caution">
    <text evidence="9">The sequence shown here is derived from an EMBL/GenBank/DDBJ whole genome shotgun (WGS) entry which is preliminary data.</text>
</comment>
<dbReference type="Pfam" id="PF00459">
    <property type="entry name" value="Inositol_P"/>
    <property type="match status" value="1"/>
</dbReference>
<evidence type="ECO:0000256" key="1">
    <source>
        <dbReference type="ARBA" id="ARBA00001033"/>
    </source>
</evidence>
<dbReference type="EC" id="3.1.3.25" evidence="8"/>
<dbReference type="AlphaFoldDB" id="A0A1T2X889"/>
<evidence type="ECO:0000256" key="5">
    <source>
        <dbReference type="ARBA" id="ARBA00022801"/>
    </source>
</evidence>
<dbReference type="GO" id="GO:0046854">
    <property type="term" value="P:phosphatidylinositol phosphate biosynthetic process"/>
    <property type="evidence" value="ECO:0007669"/>
    <property type="project" value="InterPro"/>
</dbReference>
<evidence type="ECO:0000256" key="2">
    <source>
        <dbReference type="ARBA" id="ARBA00001946"/>
    </source>
</evidence>
<dbReference type="PROSITE" id="PS00630">
    <property type="entry name" value="IMP_2"/>
    <property type="match status" value="1"/>
</dbReference>